<evidence type="ECO:0000313" key="1">
    <source>
        <dbReference type="Proteomes" id="UP000095286"/>
    </source>
</evidence>
<organism evidence="1 2">
    <name type="scientific">Rhabditophanes sp. KR3021</name>
    <dbReference type="NCBI Taxonomy" id="114890"/>
    <lineage>
        <taxon>Eukaryota</taxon>
        <taxon>Metazoa</taxon>
        <taxon>Ecdysozoa</taxon>
        <taxon>Nematoda</taxon>
        <taxon>Chromadorea</taxon>
        <taxon>Rhabditida</taxon>
        <taxon>Tylenchina</taxon>
        <taxon>Panagrolaimomorpha</taxon>
        <taxon>Strongyloidoidea</taxon>
        <taxon>Alloionematidae</taxon>
        <taxon>Rhabditophanes</taxon>
    </lineage>
</organism>
<evidence type="ECO:0000313" key="2">
    <source>
        <dbReference type="WBParaSite" id="RSKR_0000176300.1"/>
    </source>
</evidence>
<dbReference type="WBParaSite" id="RSKR_0000176300.1">
    <property type="protein sequence ID" value="RSKR_0000176300.1"/>
    <property type="gene ID" value="RSKR_0000176300"/>
</dbReference>
<proteinExistence type="predicted"/>
<protein>
    <submittedName>
        <fullName evidence="2">Chitin-binding type-2 domain-containing protein</fullName>
    </submittedName>
</protein>
<dbReference type="Proteomes" id="UP000095286">
    <property type="component" value="Unplaced"/>
</dbReference>
<sequence>MSNSLIILMSAILIALLNEIKGAPTSIANTEPFLRPCYFTNWAQYRQDRAKFMPEDYIPGICTHMLFAFGWMNEDFTARAYDPADLPTDWAGAVFQAMASTPAGRKTFITSSIKFVRTYGFDGIDIDWEYPKGETDKQNFVDLIKELRAATVNEASTSGMSRLLVTAAVSAAVDAINSGYNIPALADDFDFILLMSYDFHGAWDSKTGLNAPLYPRQGDSNPLWNVAGAASYWAEQGMPKNKIVVGAATYGRGWTLANEGNNQIGAPGSAARTTKYVREAGTGAYFEFCEMLVNGATRHWDDEAKVPYLVQGDQWFSYDDVESLRYKAQFVKDEGYGGMFVWTLDFDDFNGRCSTGDGKKFPLISAIADVLAGDRVVVVPETTTTNKPQTTTPTSTTSTSTTSTTTTTKPSGGELEGFCEELPNGFHSLSPFSCSQFMLCLDKASHLMECPSDLQYSENFGYCVGAEDSGCKSSLPPTPPPYVETTTRKGQVTTKTPIGAFTCNQEGFFPDPISCFRFYRCVNTTPYLFDCPGGLAYNKKAQLCDRIELVEC</sequence>
<reference evidence="2" key="1">
    <citation type="submission" date="2016-11" db="UniProtKB">
        <authorList>
            <consortium name="WormBaseParasite"/>
        </authorList>
    </citation>
    <scope>IDENTIFICATION</scope>
    <source>
        <strain evidence="2">KR3021</strain>
    </source>
</reference>
<accession>A0AC35TLC0</accession>
<name>A0AC35TLC0_9BILA</name>